<accession>A0ABD3WYI1</accession>
<sequence>MSKLVGLIYLVTLFQESCLAPATPKFPLGCIFDGRHFLPGEEISRGREGSWCFGKYCSRDRHIIFWDNNQARHNNKQAFTLAKDKSRQQRTFEGRNESFCYGFYCNDSETLSSSEDWNCLS</sequence>
<keyword evidence="3" id="KW-1185">Reference proteome</keyword>
<gene>
    <name evidence="2" type="ORF">ACJMK2_030676</name>
</gene>
<protein>
    <submittedName>
        <fullName evidence="2">Uncharacterized protein</fullName>
    </submittedName>
</protein>
<name>A0ABD3WYI1_SINWO</name>
<organism evidence="2 3">
    <name type="scientific">Sinanodonta woodiana</name>
    <name type="common">Chinese pond mussel</name>
    <name type="synonym">Anodonta woodiana</name>
    <dbReference type="NCBI Taxonomy" id="1069815"/>
    <lineage>
        <taxon>Eukaryota</taxon>
        <taxon>Metazoa</taxon>
        <taxon>Spiralia</taxon>
        <taxon>Lophotrochozoa</taxon>
        <taxon>Mollusca</taxon>
        <taxon>Bivalvia</taxon>
        <taxon>Autobranchia</taxon>
        <taxon>Heteroconchia</taxon>
        <taxon>Palaeoheterodonta</taxon>
        <taxon>Unionida</taxon>
        <taxon>Unionoidea</taxon>
        <taxon>Unionidae</taxon>
        <taxon>Unioninae</taxon>
        <taxon>Sinanodonta</taxon>
    </lineage>
</organism>
<keyword evidence="1" id="KW-0732">Signal</keyword>
<proteinExistence type="predicted"/>
<evidence type="ECO:0000313" key="3">
    <source>
        <dbReference type="Proteomes" id="UP001634394"/>
    </source>
</evidence>
<reference evidence="2 3" key="1">
    <citation type="submission" date="2024-11" db="EMBL/GenBank/DDBJ databases">
        <title>Chromosome-level genome assembly of the freshwater bivalve Anodonta woodiana.</title>
        <authorList>
            <person name="Chen X."/>
        </authorList>
    </citation>
    <scope>NUCLEOTIDE SEQUENCE [LARGE SCALE GENOMIC DNA]</scope>
    <source>
        <strain evidence="2">MN2024</strain>
        <tissue evidence="2">Gills</tissue>
    </source>
</reference>
<dbReference type="Proteomes" id="UP001634394">
    <property type="component" value="Unassembled WGS sequence"/>
</dbReference>
<comment type="caution">
    <text evidence="2">The sequence shown here is derived from an EMBL/GenBank/DDBJ whole genome shotgun (WGS) entry which is preliminary data.</text>
</comment>
<evidence type="ECO:0000313" key="2">
    <source>
        <dbReference type="EMBL" id="KAL3878313.1"/>
    </source>
</evidence>
<dbReference type="AlphaFoldDB" id="A0ABD3WYI1"/>
<dbReference type="EMBL" id="JBJQND010000004">
    <property type="protein sequence ID" value="KAL3878313.1"/>
    <property type="molecule type" value="Genomic_DNA"/>
</dbReference>
<feature type="chain" id="PRO_5044887303" evidence="1">
    <location>
        <begin position="20"/>
        <end position="121"/>
    </location>
</feature>
<evidence type="ECO:0000256" key="1">
    <source>
        <dbReference type="SAM" id="SignalP"/>
    </source>
</evidence>
<feature type="signal peptide" evidence="1">
    <location>
        <begin position="1"/>
        <end position="19"/>
    </location>
</feature>